<feature type="transmembrane region" description="Helical" evidence="8">
    <location>
        <begin position="75"/>
        <end position="92"/>
    </location>
</feature>
<dbReference type="InterPro" id="IPR001734">
    <property type="entry name" value="Na/solute_symporter"/>
</dbReference>
<keyword evidence="3" id="KW-0813">Transport</keyword>
<reference evidence="10" key="1">
    <citation type="submission" date="2017-04" db="EMBL/GenBank/DDBJ databases">
        <authorList>
            <person name="Song Y."/>
            <person name="Cho B.-K."/>
        </authorList>
    </citation>
    <scope>NUCLEOTIDE SEQUENCE [LARGE SCALE GENOMIC DNA]</scope>
    <source>
        <strain evidence="10">SL1</strain>
    </source>
</reference>
<dbReference type="InterPro" id="IPR050277">
    <property type="entry name" value="Sodium:Solute_Symporter"/>
</dbReference>
<feature type="transmembrane region" description="Helical" evidence="8">
    <location>
        <begin position="157"/>
        <end position="180"/>
    </location>
</feature>
<feature type="transmembrane region" description="Helical" evidence="8">
    <location>
        <begin position="379"/>
        <end position="399"/>
    </location>
</feature>
<evidence type="ECO:0000313" key="9">
    <source>
        <dbReference type="EMBL" id="AWI05368.1"/>
    </source>
</evidence>
<name>A0A2U8DRV6_9CLOT</name>
<feature type="transmembrane region" description="Helical" evidence="8">
    <location>
        <begin position="43"/>
        <end position="63"/>
    </location>
</feature>
<dbReference type="EMBL" id="CP020953">
    <property type="protein sequence ID" value="AWI05368.1"/>
    <property type="molecule type" value="Genomic_DNA"/>
</dbReference>
<dbReference type="AlphaFoldDB" id="A0A2U8DRV6"/>
<feature type="transmembrane region" description="Helical" evidence="8">
    <location>
        <begin position="356"/>
        <end position="373"/>
    </location>
</feature>
<dbReference type="OrthoDB" id="1263at2"/>
<comment type="similarity">
    <text evidence="2 7">Belongs to the sodium:solute symporter (SSF) (TC 2.A.21) family.</text>
</comment>
<evidence type="ECO:0000256" key="5">
    <source>
        <dbReference type="ARBA" id="ARBA00022989"/>
    </source>
</evidence>
<feature type="transmembrane region" description="Helical" evidence="8">
    <location>
        <begin position="229"/>
        <end position="251"/>
    </location>
</feature>
<dbReference type="CDD" id="cd10322">
    <property type="entry name" value="SLC5sbd"/>
    <property type="match status" value="1"/>
</dbReference>
<organism evidence="9 10">
    <name type="scientific">Clostridium drakei</name>
    <dbReference type="NCBI Taxonomy" id="332101"/>
    <lineage>
        <taxon>Bacteria</taxon>
        <taxon>Bacillati</taxon>
        <taxon>Bacillota</taxon>
        <taxon>Clostridia</taxon>
        <taxon>Eubacteriales</taxon>
        <taxon>Clostridiaceae</taxon>
        <taxon>Clostridium</taxon>
    </lineage>
</organism>
<keyword evidence="5 8" id="KW-1133">Transmembrane helix</keyword>
<keyword evidence="4 8" id="KW-0812">Transmembrane</keyword>
<feature type="transmembrane region" description="Helical" evidence="8">
    <location>
        <begin position="411"/>
        <end position="431"/>
    </location>
</feature>
<dbReference type="Proteomes" id="UP000244910">
    <property type="component" value="Chromosome"/>
</dbReference>
<feature type="transmembrane region" description="Helical" evidence="8">
    <location>
        <begin position="437"/>
        <end position="455"/>
    </location>
</feature>
<gene>
    <name evidence="9" type="ORF">B9W14_12930</name>
</gene>
<dbReference type="GO" id="GO:0005886">
    <property type="term" value="C:plasma membrane"/>
    <property type="evidence" value="ECO:0007669"/>
    <property type="project" value="TreeGrafter"/>
</dbReference>
<evidence type="ECO:0000256" key="1">
    <source>
        <dbReference type="ARBA" id="ARBA00004141"/>
    </source>
</evidence>
<dbReference type="InterPro" id="IPR038377">
    <property type="entry name" value="Na/Glc_symporter_sf"/>
</dbReference>
<dbReference type="RefSeq" id="WP_032079676.1">
    <property type="nucleotide sequence ID" value="NZ_CP020953.1"/>
</dbReference>
<evidence type="ECO:0000313" key="10">
    <source>
        <dbReference type="Proteomes" id="UP000244910"/>
    </source>
</evidence>
<evidence type="ECO:0000256" key="3">
    <source>
        <dbReference type="ARBA" id="ARBA00022448"/>
    </source>
</evidence>
<evidence type="ECO:0000256" key="7">
    <source>
        <dbReference type="RuleBase" id="RU362091"/>
    </source>
</evidence>
<sequence>MNISFIVVAIYVVILFCISFYARKKASSGAEGYILAGRGLNTTLITVTMVGLAIGGSSTIGVAEQAYKVGLSAGWYTVAWGVGSILMGLIGAKKYRQLNVSTVPEMFERFYDTKGRIVCVIGQIVIQLMITSLQYIAGGAILSSLLPAVFTLKTGMITTAVVFVGITFIGGMWSTGLCNLFNVPLKYMGVIVVTLLAVAFSGGIHTMVLKVPNAATYFHPVNGLGLPTIIVWFIVMITECFSLQGVVQVSFCAKDADAARKGYILGGLLMIPIGFFAAMLGMVARVSYPGVSATMALPMVITSLNPLLAGITLAALWAADISTACNMLLGSATLFSQDIYKRFVNENIGEKELMKITKFFVVILGVVTFFIAIQAKGILSLLMMALSLTTAFSIVFIFTTFVPSICRKNSAFNTAVAGIIVLVVWQLVPAVRILPHVIYAEWIVCLITFLITPLFDRKAINAAEGIEVVLSEN</sequence>
<proteinExistence type="inferred from homology"/>
<dbReference type="GO" id="GO:0022857">
    <property type="term" value="F:transmembrane transporter activity"/>
    <property type="evidence" value="ECO:0007669"/>
    <property type="project" value="InterPro"/>
</dbReference>
<feature type="transmembrane region" description="Helical" evidence="8">
    <location>
        <begin position="187"/>
        <end position="209"/>
    </location>
</feature>
<keyword evidence="6 8" id="KW-0472">Membrane</keyword>
<evidence type="ECO:0000256" key="8">
    <source>
        <dbReference type="SAM" id="Phobius"/>
    </source>
</evidence>
<keyword evidence="10" id="KW-1185">Reference proteome</keyword>
<evidence type="ECO:0000256" key="6">
    <source>
        <dbReference type="ARBA" id="ARBA00023136"/>
    </source>
</evidence>
<feature type="transmembrane region" description="Helical" evidence="8">
    <location>
        <begin position="6"/>
        <end position="22"/>
    </location>
</feature>
<dbReference type="Gene3D" id="1.20.1730.10">
    <property type="entry name" value="Sodium/glucose cotransporter"/>
    <property type="match status" value="1"/>
</dbReference>
<comment type="subcellular location">
    <subcellularLocation>
        <location evidence="1">Membrane</location>
        <topology evidence="1">Multi-pass membrane protein</topology>
    </subcellularLocation>
</comment>
<evidence type="ECO:0000256" key="4">
    <source>
        <dbReference type="ARBA" id="ARBA00022692"/>
    </source>
</evidence>
<feature type="transmembrane region" description="Helical" evidence="8">
    <location>
        <begin position="117"/>
        <end position="137"/>
    </location>
</feature>
<dbReference type="KEGG" id="cdrk:B9W14_12930"/>
<dbReference type="Pfam" id="PF00474">
    <property type="entry name" value="SSF"/>
    <property type="match status" value="1"/>
</dbReference>
<dbReference type="PANTHER" id="PTHR48086">
    <property type="entry name" value="SODIUM/PROLINE SYMPORTER-RELATED"/>
    <property type="match status" value="1"/>
</dbReference>
<accession>A0A2U8DRV6</accession>
<evidence type="ECO:0000256" key="2">
    <source>
        <dbReference type="ARBA" id="ARBA00006434"/>
    </source>
</evidence>
<protein>
    <submittedName>
        <fullName evidence="9">Symporter</fullName>
    </submittedName>
</protein>
<dbReference type="PANTHER" id="PTHR48086:SF7">
    <property type="entry name" value="SODIUM-SOLUTE SYMPORTER-RELATED"/>
    <property type="match status" value="1"/>
</dbReference>
<dbReference type="PROSITE" id="PS50283">
    <property type="entry name" value="NA_SOLUT_SYMP_3"/>
    <property type="match status" value="1"/>
</dbReference>
<feature type="transmembrane region" description="Helical" evidence="8">
    <location>
        <begin position="263"/>
        <end position="288"/>
    </location>
</feature>